<evidence type="ECO:0000313" key="1">
    <source>
        <dbReference type="EMBL" id="MDX3706569.1"/>
    </source>
</evidence>
<dbReference type="EMBL" id="JARAYU010000030">
    <property type="protein sequence ID" value="MDX3706569.1"/>
    <property type="molecule type" value="Genomic_DNA"/>
</dbReference>
<organism evidence="1 2">
    <name type="scientific">Streptomyces europaeiscabiei</name>
    <dbReference type="NCBI Taxonomy" id="146819"/>
    <lineage>
        <taxon>Bacteria</taxon>
        <taxon>Bacillati</taxon>
        <taxon>Actinomycetota</taxon>
        <taxon>Actinomycetes</taxon>
        <taxon>Kitasatosporales</taxon>
        <taxon>Streptomycetaceae</taxon>
        <taxon>Streptomyces</taxon>
    </lineage>
</organism>
<name>A0ABU4NV55_9ACTN</name>
<dbReference type="Pfam" id="PF14022">
    <property type="entry name" value="DUF4238"/>
    <property type="match status" value="1"/>
</dbReference>
<dbReference type="Proteomes" id="UP001271274">
    <property type="component" value="Unassembled WGS sequence"/>
</dbReference>
<dbReference type="RefSeq" id="WP_319063733.1">
    <property type="nucleotide sequence ID" value="NZ_JARAUT010000043.1"/>
</dbReference>
<protein>
    <submittedName>
        <fullName evidence="1">DUF4238 domain-containing protein</fullName>
    </submittedName>
</protein>
<accession>A0ABU4NV55</accession>
<reference evidence="1 2" key="1">
    <citation type="journal article" date="2023" name="Microb. Genom.">
        <title>Mesoterricola silvestris gen. nov., sp. nov., Mesoterricola sediminis sp. nov., Geothrix oryzae sp. nov., Geothrix edaphica sp. nov., Geothrix rubra sp. nov., and Geothrix limicola sp. nov., six novel members of Acidobacteriota isolated from soils.</title>
        <authorList>
            <person name="Weisberg A.J."/>
            <person name="Pearce E."/>
            <person name="Kramer C.G."/>
            <person name="Chang J.H."/>
            <person name="Clarke C.R."/>
        </authorList>
    </citation>
    <scope>NUCLEOTIDE SEQUENCE [LARGE SCALE GENOMIC DNA]</scope>
    <source>
        <strain evidence="1 2">ID09-01A</strain>
    </source>
</reference>
<comment type="caution">
    <text evidence="1">The sequence shown here is derived from an EMBL/GenBank/DDBJ whole genome shotgun (WGS) entry which is preliminary data.</text>
</comment>
<proteinExistence type="predicted"/>
<evidence type="ECO:0000313" key="2">
    <source>
        <dbReference type="Proteomes" id="UP001271274"/>
    </source>
</evidence>
<gene>
    <name evidence="1" type="ORF">PV662_44205</name>
</gene>
<sequence length="349" mass="38515">MGANTAKEHHLVPQYWLRAFAENGHVLGRRRGGAEYRTPVRRAAVARHFNTDPLAEGARRVALETYLDRHVDGPSAPVLRAAREGRWPLEEARQAVMLDALAWQVVRTQVFRSFDAQVGRHVFPAAWAVEAVGYCEERLGRPLSEEERMEVFWTAVRTAPGPCVISDPRAALRASIRAFQRTRDLLASPGRRLVLLRSEEPLLVLADGGAALRRKDGTFCLTPPLLSDTIEVFAPLSPRCLLISTSRAHYRTRDGLTRKIAAKVNAGAAAWCQDAVYRLPSMSWPARLQLADAPLKVRAPRLSAVPAQRPPGPAPAHPEIRHDDLRAILEQLSEASAYPPPFADPGTGS</sequence>
<dbReference type="InterPro" id="IPR025332">
    <property type="entry name" value="DUF4238"/>
</dbReference>
<keyword evidence="2" id="KW-1185">Reference proteome</keyword>